<evidence type="ECO:0000313" key="4">
    <source>
        <dbReference type="Proteomes" id="UP000292702"/>
    </source>
</evidence>
<dbReference type="InterPro" id="IPR040521">
    <property type="entry name" value="KDZ"/>
</dbReference>
<gene>
    <name evidence="3" type="ORF">EIP91_010337</name>
</gene>
<dbReference type="PANTHER" id="PTHR33096:SF1">
    <property type="entry name" value="CXC1-LIKE CYSTEINE CLUSTER ASSOCIATED WITH KDZ TRANSPOSASES DOMAIN-CONTAINING PROTEIN"/>
    <property type="match status" value="1"/>
</dbReference>
<sequence>MQAVFKSMLQQQGSKKPSRDPNGRVLIDVASLVKEADSALPPSGSMGASLKVKAVRVTARLVQAFLMPVIISWDVDLLIARLSPKPTGRNETYEGKLRYQFVDCHGRILAWIIPEVFDAEDQPEHGAKRHSEYFSGLVPLGTRCTELSSSPCFQSPMSDGLLTWLADMREPHALLAGMLAIMHPNLAEAANLLTSVLLEGHLADAVGLWDSPFTAVSVIANRQSATATPTVPERGQSKITRHTITKEGRAKVSHVPVKATKSAKSTLPDRPIGLPTPDATPAPSGGVHGDDFPELPDVDVLPGNAGPRARVRMGQPTFMKTWYDRRDRYAEVIVNNEVTWEGVGPKCSICPKAAKYRCRSCYHFLLLCQDCCRTQHRDNPFHRPQQWQNGCFVDDAKWQLHVGLDLCLGHGGARCPRDTSQQKPEAGPVRAVVEADEPYPTPPPDPARVPVDDPEPSAGGDDDEIPSLMEASESENEDEDLGDGDGWETDEPEETVLKAKAEVSEAEWKILGGRAEFSATRSVATITHTNGLHFLPLRFCTCAGARPLDEQLLAAGLYPASQIRPQSAFTFDVLDDCILDKLVSKSPTRNYFTKLRRWTTNVFPDMVSNRYRELLRCARQWMWLKQRKRSGTAHDFPNSADLQRAAFATGCPTCPQPKLNLPPDWRKDPVRMKYAVQLVQDGNFKQEQLLYKSDLSDDIRLSDGLGFMVGSEEYKAHLQSSRNDKPEPSDCREHRAVNQTHVKRSNLAVTGIGAVACARHGCFVPHAVVDFQVGERQCNMDYAFSYALKYFGGDIKRFVLFYDVICQYFKKLKIRLQKGKYTDWPKDLQLLCGIGQWHIHGHKKECFSRFAPLFIPGIGWVDGEVVETLWSLLNEASGSLRAMGSAHRQESLDMLMSDSNWRKLIGMPLTLFRKFQVAYINLLENDLHLHAMCRSMVVKGHQGQWDADASYAIRQRTMNHLDVKAMKVFDVMNAEKVDGRAKVLLSLVEKEVGQGVGSADWIEQGIAIQELQLSIAEQARKMGRNATVAQRLELAGKRNRLQLRIEEFQLKAEAHLPLDAPVANLVLDADDPVWDELDGANPEMRPDPDVVARDASLPEHQTIALPSAYEVDEDSSEALRQLREKEFELRIGQANDALVEVRIGSANRTMLFGTDVRFSSGYTGSTRAWRRVQAAASAIARHSRIYTLARNTLLRLNPTSERIAHFQKLKPEHLKADTKALNFNDRGTRNAKTSWLWTADDGSGETNENVEDACRRDRWQEEVTLVEAEMDWTRRYFEKKAAVWVDRGKKAAEPGYVAYARRQQMMWEKLATQVTRVLERLPEEREEIRMRFKRKQSDEDSEGVDFVLDHVQ</sequence>
<feature type="compositionally biased region" description="Acidic residues" evidence="1">
    <location>
        <begin position="452"/>
        <end position="465"/>
    </location>
</feature>
<dbReference type="OrthoDB" id="2800500at2759"/>
<feature type="domain" description="CxC2-like cysteine cluster KDZ transposase-associated" evidence="2">
    <location>
        <begin position="522"/>
        <end position="602"/>
    </location>
</feature>
<dbReference type="EMBL" id="RWJN01000615">
    <property type="protein sequence ID" value="TCD60341.1"/>
    <property type="molecule type" value="Genomic_DNA"/>
</dbReference>
<dbReference type="Pfam" id="PF18803">
    <property type="entry name" value="CxC2"/>
    <property type="match status" value="1"/>
</dbReference>
<dbReference type="PANTHER" id="PTHR33096">
    <property type="entry name" value="CXC2 DOMAIN-CONTAINING PROTEIN"/>
    <property type="match status" value="1"/>
</dbReference>
<comment type="caution">
    <text evidence="3">The sequence shown here is derived from an EMBL/GenBank/DDBJ whole genome shotgun (WGS) entry which is preliminary data.</text>
</comment>
<keyword evidence="4" id="KW-1185">Reference proteome</keyword>
<evidence type="ECO:0000259" key="2">
    <source>
        <dbReference type="Pfam" id="PF18803"/>
    </source>
</evidence>
<dbReference type="Pfam" id="PF18758">
    <property type="entry name" value="KDZ"/>
    <property type="match status" value="1"/>
</dbReference>
<organism evidence="3 4">
    <name type="scientific">Steccherinum ochraceum</name>
    <dbReference type="NCBI Taxonomy" id="92696"/>
    <lineage>
        <taxon>Eukaryota</taxon>
        <taxon>Fungi</taxon>
        <taxon>Dikarya</taxon>
        <taxon>Basidiomycota</taxon>
        <taxon>Agaricomycotina</taxon>
        <taxon>Agaricomycetes</taxon>
        <taxon>Polyporales</taxon>
        <taxon>Steccherinaceae</taxon>
        <taxon>Steccherinum</taxon>
    </lineage>
</organism>
<feature type="region of interest" description="Disordered" evidence="1">
    <location>
        <begin position="247"/>
        <end position="284"/>
    </location>
</feature>
<evidence type="ECO:0000256" key="1">
    <source>
        <dbReference type="SAM" id="MobiDB-lite"/>
    </source>
</evidence>
<proteinExistence type="predicted"/>
<protein>
    <recommendedName>
        <fullName evidence="2">CxC2-like cysteine cluster KDZ transposase-associated domain-containing protein</fullName>
    </recommendedName>
</protein>
<dbReference type="InterPro" id="IPR041457">
    <property type="entry name" value="CxC2_KDZ-assoc"/>
</dbReference>
<dbReference type="STRING" id="92696.A0A4R0R0Q6"/>
<feature type="region of interest" description="Disordered" evidence="1">
    <location>
        <begin position="1"/>
        <end position="22"/>
    </location>
</feature>
<name>A0A4R0R0Q6_9APHY</name>
<dbReference type="Proteomes" id="UP000292702">
    <property type="component" value="Unassembled WGS sequence"/>
</dbReference>
<evidence type="ECO:0000313" key="3">
    <source>
        <dbReference type="EMBL" id="TCD60341.1"/>
    </source>
</evidence>
<feature type="compositionally biased region" description="Acidic residues" evidence="1">
    <location>
        <begin position="472"/>
        <end position="490"/>
    </location>
</feature>
<reference evidence="3 4" key="1">
    <citation type="submission" date="2018-11" db="EMBL/GenBank/DDBJ databases">
        <title>Genome assembly of Steccherinum ochraceum LE-BIN_3174, the white-rot fungus of the Steccherinaceae family (The Residual Polyporoid clade, Polyporales, Basidiomycota).</title>
        <authorList>
            <person name="Fedorova T.V."/>
            <person name="Glazunova O.A."/>
            <person name="Landesman E.O."/>
            <person name="Moiseenko K.V."/>
            <person name="Psurtseva N.V."/>
            <person name="Savinova O.S."/>
            <person name="Shakhova N.V."/>
            <person name="Tyazhelova T.V."/>
            <person name="Vasina D.V."/>
        </authorList>
    </citation>
    <scope>NUCLEOTIDE SEQUENCE [LARGE SCALE GENOMIC DNA]</scope>
    <source>
        <strain evidence="3 4">LE-BIN_3174</strain>
    </source>
</reference>
<feature type="region of interest" description="Disordered" evidence="1">
    <location>
        <begin position="435"/>
        <end position="490"/>
    </location>
</feature>
<accession>A0A4R0R0Q6</accession>